<feature type="region of interest" description="Disordered" evidence="1">
    <location>
        <begin position="134"/>
        <end position="238"/>
    </location>
</feature>
<evidence type="ECO:0000313" key="2">
    <source>
        <dbReference type="EMBL" id="OLQ09504.1"/>
    </source>
</evidence>
<feature type="compositionally biased region" description="Low complexity" evidence="1">
    <location>
        <begin position="224"/>
        <end position="236"/>
    </location>
</feature>
<accession>A0A1Q9EPY8</accession>
<feature type="compositionally biased region" description="Basic and acidic residues" evidence="1">
    <location>
        <begin position="192"/>
        <end position="220"/>
    </location>
</feature>
<feature type="region of interest" description="Disordered" evidence="1">
    <location>
        <begin position="822"/>
        <end position="854"/>
    </location>
</feature>
<gene>
    <name evidence="2" type="ORF">AK812_SmicGene6851</name>
</gene>
<organism evidence="2 3">
    <name type="scientific">Symbiodinium microadriaticum</name>
    <name type="common">Dinoflagellate</name>
    <name type="synonym">Zooxanthella microadriatica</name>
    <dbReference type="NCBI Taxonomy" id="2951"/>
    <lineage>
        <taxon>Eukaryota</taxon>
        <taxon>Sar</taxon>
        <taxon>Alveolata</taxon>
        <taxon>Dinophyceae</taxon>
        <taxon>Suessiales</taxon>
        <taxon>Symbiodiniaceae</taxon>
        <taxon>Symbiodinium</taxon>
    </lineage>
</organism>
<feature type="compositionally biased region" description="Low complexity" evidence="1">
    <location>
        <begin position="31"/>
        <end position="45"/>
    </location>
</feature>
<keyword evidence="3" id="KW-1185">Reference proteome</keyword>
<dbReference type="Proteomes" id="UP000186817">
    <property type="component" value="Unassembled WGS sequence"/>
</dbReference>
<protein>
    <submittedName>
        <fullName evidence="2">Uncharacterized protein</fullName>
    </submittedName>
</protein>
<name>A0A1Q9EPY8_SYMMI</name>
<reference evidence="2 3" key="1">
    <citation type="submission" date="2016-02" db="EMBL/GenBank/DDBJ databases">
        <title>Genome analysis of coral dinoflagellate symbionts highlights evolutionary adaptations to a symbiotic lifestyle.</title>
        <authorList>
            <person name="Aranda M."/>
            <person name="Li Y."/>
            <person name="Liew Y.J."/>
            <person name="Baumgarten S."/>
            <person name="Simakov O."/>
            <person name="Wilson M."/>
            <person name="Piel J."/>
            <person name="Ashoor H."/>
            <person name="Bougouffa S."/>
            <person name="Bajic V.B."/>
            <person name="Ryu T."/>
            <person name="Ravasi T."/>
            <person name="Bayer T."/>
            <person name="Micklem G."/>
            <person name="Kim H."/>
            <person name="Bhak J."/>
            <person name="Lajeunesse T.C."/>
            <person name="Voolstra C.R."/>
        </authorList>
    </citation>
    <scope>NUCLEOTIDE SEQUENCE [LARGE SCALE GENOMIC DNA]</scope>
    <source>
        <strain evidence="2 3">CCMP2467</strain>
    </source>
</reference>
<feature type="compositionally biased region" description="Low complexity" evidence="1">
    <location>
        <begin position="822"/>
        <end position="831"/>
    </location>
</feature>
<dbReference type="OrthoDB" id="10482622at2759"/>
<dbReference type="EMBL" id="LSRX01000095">
    <property type="protein sequence ID" value="OLQ09504.1"/>
    <property type="molecule type" value="Genomic_DNA"/>
</dbReference>
<feature type="region of interest" description="Disordered" evidence="1">
    <location>
        <begin position="31"/>
        <end position="50"/>
    </location>
</feature>
<comment type="caution">
    <text evidence="2">The sequence shown here is derived from an EMBL/GenBank/DDBJ whole genome shotgun (WGS) entry which is preliminary data.</text>
</comment>
<evidence type="ECO:0000313" key="3">
    <source>
        <dbReference type="Proteomes" id="UP000186817"/>
    </source>
</evidence>
<proteinExistence type="predicted"/>
<sequence length="854" mass="94684">MKRSSAVAGFVEFENGVCKLQLTSVNLATTTSSSATPSSSQNTSSGMPPIQDIMSQIASCTSNVHVSKRTLSSRQIQSHICYIQRSLNLTTGLRGGWTAQASEMLNKWLSSPKKGAKAAAPLAIADGDVNEKLDTEEAKSKNSLTGNNDLEVKAKDAQDTTDLLAENPDFEVEAKGTQDAKDLLTENPDLEVEAKDPEDKEADNTRETQAEDVVETKEQDAGSDSDSSYSSSSSSSWTLPTDWGSWTSEWHDVWQEALYLLERSAGESQEKADIAMEHAFIAAKMTYIKYHGSLIHNINESGEFCIKDLPLIDAPNNKGKKFKEFFHIVEGVSAADCDLIRNIYNSDPPKVNELPDSVRPRDALGDSCVLQLAISPEQDGTYTVLKFFHSTAFIPLGLAKAFCAQKVSVINYQVANNNDHVKCAFLYILQRLQGEQWLTQSLMNKVSAKAMKKDDSGDGKNWEPSDDELRAGIAYINDYALLSNTKNEQFLWCLLNVRDRASPIYGWPHHVVNKACINRTTGNSQTDPEYFFPLLLHDLDQSFLEKVVPMVMPTMTAHGLILLGLAGVGKTPTAIILALAVARHLVVTRGLDGHIPGFRRSKQIDGFRERPGELHVPVLLDDPLLHSMNMEDLKSFLDVAENTLVDARYRAAKFVRNQVRILLNNEWGDEKEPKMNMGDKIGWEAFKDMFSPAVNNASLPHMMAILKRSSVVIAGELAIYVRLASEHPDQVIHRFDSCSMLKDWLKPTNKKFYNLYKEGQHVKYPGYQEALEAEANLVSDLLASPSEKEYLARGRSHDQWAEAYGAELTTPRSNMSTAAITTSPAITSPPAKQQRLAHEEEADEEAASFMHSCD</sequence>
<dbReference type="AlphaFoldDB" id="A0A1Q9EPY8"/>
<feature type="compositionally biased region" description="Basic and acidic residues" evidence="1">
    <location>
        <begin position="172"/>
        <end position="184"/>
    </location>
</feature>
<evidence type="ECO:0000256" key="1">
    <source>
        <dbReference type="SAM" id="MobiDB-lite"/>
    </source>
</evidence>